<dbReference type="RefSeq" id="WP_188911996.1">
    <property type="nucleotide sequence ID" value="NZ_BMIQ01000008.1"/>
</dbReference>
<reference evidence="1" key="1">
    <citation type="journal article" date="2014" name="Int. J. Syst. Evol. Microbiol.">
        <title>Complete genome sequence of Corynebacterium casei LMG S-19264T (=DSM 44701T), isolated from a smear-ripened cheese.</title>
        <authorList>
            <consortium name="US DOE Joint Genome Institute (JGI-PGF)"/>
            <person name="Walter F."/>
            <person name="Albersmeier A."/>
            <person name="Kalinowski J."/>
            <person name="Ruckert C."/>
        </authorList>
    </citation>
    <scope>NUCLEOTIDE SEQUENCE</scope>
    <source>
        <strain evidence="1">CGMCC 1.15367</strain>
    </source>
</reference>
<reference evidence="1" key="2">
    <citation type="submission" date="2020-09" db="EMBL/GenBank/DDBJ databases">
        <authorList>
            <person name="Sun Q."/>
            <person name="Zhou Y."/>
        </authorList>
    </citation>
    <scope>NUCLEOTIDE SEQUENCE</scope>
    <source>
        <strain evidence="1">CGMCC 1.15367</strain>
    </source>
</reference>
<dbReference type="EMBL" id="BMIQ01000008">
    <property type="protein sequence ID" value="GGE18468.1"/>
    <property type="molecule type" value="Genomic_DNA"/>
</dbReference>
<evidence type="ECO:0000313" key="2">
    <source>
        <dbReference type="Proteomes" id="UP000644699"/>
    </source>
</evidence>
<gene>
    <name evidence="1" type="ORF">GCM10011390_42060</name>
</gene>
<proteinExistence type="predicted"/>
<dbReference type="Proteomes" id="UP000644699">
    <property type="component" value="Unassembled WGS sequence"/>
</dbReference>
<sequence length="244" mass="27064">MTAPDTTAPDLEVLTFFYRNYRGEVSERHVRARSAVFTFGVSKWHPEPQWFLSAIDVDKMDGRDFAVADILHFGPARPAEEALRGADGWRVRDLRWDGNYADTPLGVYSIGRIGGSWHVELQRTQSVAIFALIAKGAASDFDAALNEAKSAAQADYERRIMSAIERADGPRDAALEQAREALRPFAAAASAPNFQYVQDRQRLFLETNAEVVLTDGLRGEDFRRARAALAALDLPTPPATEPTR</sequence>
<name>A0A916ZXV3_9HYPH</name>
<evidence type="ECO:0000313" key="1">
    <source>
        <dbReference type="EMBL" id="GGE18468.1"/>
    </source>
</evidence>
<comment type="caution">
    <text evidence="1">The sequence shown here is derived from an EMBL/GenBank/DDBJ whole genome shotgun (WGS) entry which is preliminary data.</text>
</comment>
<organism evidence="1 2">
    <name type="scientific">Aureimonas endophytica</name>
    <dbReference type="NCBI Taxonomy" id="2027858"/>
    <lineage>
        <taxon>Bacteria</taxon>
        <taxon>Pseudomonadati</taxon>
        <taxon>Pseudomonadota</taxon>
        <taxon>Alphaproteobacteria</taxon>
        <taxon>Hyphomicrobiales</taxon>
        <taxon>Aurantimonadaceae</taxon>
        <taxon>Aureimonas</taxon>
    </lineage>
</organism>
<dbReference type="AlphaFoldDB" id="A0A916ZXV3"/>
<accession>A0A916ZXV3</accession>
<keyword evidence="2" id="KW-1185">Reference proteome</keyword>
<protein>
    <submittedName>
        <fullName evidence="1">Uncharacterized protein</fullName>
    </submittedName>
</protein>